<protein>
    <recommendedName>
        <fullName evidence="5">PH domain-containing protein</fullName>
    </recommendedName>
</protein>
<dbReference type="GO" id="GO:0005737">
    <property type="term" value="C:cytoplasm"/>
    <property type="evidence" value="ECO:0007669"/>
    <property type="project" value="TreeGrafter"/>
</dbReference>
<dbReference type="SMART" id="SM00233">
    <property type="entry name" value="PH"/>
    <property type="match status" value="1"/>
</dbReference>
<keyword evidence="2" id="KW-0443">Lipid metabolism</keyword>
<dbReference type="CDD" id="cd13272">
    <property type="entry name" value="PH_INPP4A_INPP4B"/>
    <property type="match status" value="1"/>
</dbReference>
<dbReference type="EMBL" id="JAPWTK010000298">
    <property type="protein sequence ID" value="KAJ8943168.1"/>
    <property type="molecule type" value="Genomic_DNA"/>
</dbReference>
<evidence type="ECO:0000313" key="7">
    <source>
        <dbReference type="Proteomes" id="UP001162162"/>
    </source>
</evidence>
<evidence type="ECO:0000256" key="1">
    <source>
        <dbReference type="ARBA" id="ARBA00022801"/>
    </source>
</evidence>
<dbReference type="InterPro" id="IPR001849">
    <property type="entry name" value="PH_domain"/>
</dbReference>
<dbReference type="GO" id="GO:0016316">
    <property type="term" value="F:phosphatidylinositol-3,4-bisphosphate 4-phosphatase activity"/>
    <property type="evidence" value="ECO:0007669"/>
    <property type="project" value="InterPro"/>
</dbReference>
<feature type="coiled-coil region" evidence="3">
    <location>
        <begin position="498"/>
        <end position="525"/>
    </location>
</feature>
<evidence type="ECO:0000256" key="4">
    <source>
        <dbReference type="SAM" id="MobiDB-lite"/>
    </source>
</evidence>
<dbReference type="AlphaFoldDB" id="A0AAV8XWK9"/>
<dbReference type="PANTHER" id="PTHR12187:SF11">
    <property type="entry name" value="PHOSPHATIDYLINOSITOL-3,4-BISPHOSPHATE 4-PHOSPHATASE"/>
    <property type="match status" value="1"/>
</dbReference>
<keyword evidence="3" id="KW-0175">Coiled coil</keyword>
<dbReference type="Pfam" id="PF00169">
    <property type="entry name" value="PH"/>
    <property type="match status" value="1"/>
</dbReference>
<evidence type="ECO:0000313" key="6">
    <source>
        <dbReference type="EMBL" id="KAJ8943168.1"/>
    </source>
</evidence>
<evidence type="ECO:0000256" key="2">
    <source>
        <dbReference type="ARBA" id="ARBA00023098"/>
    </source>
</evidence>
<dbReference type="FunFam" id="2.30.29.30:FF:000765">
    <property type="entry name" value="Uncharacterized protein"/>
    <property type="match status" value="1"/>
</dbReference>
<sequence>MRFNKQELVTLATQPSTKFEKEGILYIRERQEGFFRKSERKDNKTQKREKRLRNLSCVGVVSKVSLERWCRLRGNLLFYFKNKDPWSEPLGVIVLEQCQVRIDPPMASPPLTADGHYPFYLVFDGGLCQALASTSDVERSSWMDAIRQASYEGIRAEMNALRQCIERRRNHKPNVDLHTWRLQQAHVFDITEVPLCEVSLACDNLLCDGHGRPPNPTLVVDVYIPSFKFWVQYGRTEIIEILPVCGYRSLSRTQTTAGFLTISAWSLEPEDRGSSTEHTPCRVPSHTTAQVWSHRRSQSLPPRLGVKMRLPSQSELKLLFSSPFLQTYRFHSGLGGDICVHEYMAESRICFSFPRQILEVWIHQEKELLQEVAGMGELREPWHSRQVELLDRHLHLLRLYSQARENLQAHKGTLFKASSRKSDRSLEFAPINLHLQRMWVHNDTLNKSGFYDWITVGAFTAHSHKSKNGGLIKLVQQLKESPIKSSTNYQVTTKISMANDAIQAIKQLRKEVVEAMKTLMRLAKEKQTNGMLPICEDMISKTRILLSLWDPGLVEEALNFIEEYKLATNDDSGVSEDLSLDSGGRPSMALSPFKRITQQLTSLDLKSPDLDDFATPCTPMNVDDIWKLPDKNNEKNISYEQNSSLLNTSEGVRSLCSNMQTPDESNFILFPDCEDSQNEYSSEGSAPASLNSYMNGSEPHSLDPDTGRMFLDTNMMCNSPSANYYKPTDEPEPWDITQLNIEASVMCLVSKVKFLCGRCGSPAVRLKQNPRSTKKAVITNQPAGGNVINKEAEAVSKAVNKVVRNGNKFTDGLDLNKINDWAAELRPSMRKLRQAMDGLLKTARLTHSVFRVQEDPKAAQRVCNVRYRRDVCFSQALTSLVTGLMTRLWCHKPDPAFVTVLSTLGPLVCFEGLLSYYGNEIDMWGDMSVAIEDLRTVLFTLVRSPSPASEPHPNPKIGGSRNSPNSFPSRINEMATIAESIGATRPQERSNVDNFERLNEYYLRYKKLNIPEPGMGSGRSSVCSPQLRSLTELIDELRMCVHNSKAKNVEILHVAAQICRQIKGIRFTSCKSAKDRTGMSVTLEQTQILADEYHLAEHEFQRALDCLRSEGCRRENTLKNIGVNKYAFNSMQLLAFPKLYRPPPGTYGSAQT</sequence>
<dbReference type="Gene3D" id="2.30.29.30">
    <property type="entry name" value="Pleckstrin-homology domain (PH domain)/Phosphotyrosine-binding domain (PTB)"/>
    <property type="match status" value="1"/>
</dbReference>
<feature type="region of interest" description="Disordered" evidence="4">
    <location>
        <begin position="945"/>
        <end position="969"/>
    </location>
</feature>
<comment type="caution">
    <text evidence="6">The sequence shown here is derived from an EMBL/GenBank/DDBJ whole genome shotgun (WGS) entry which is preliminary data.</text>
</comment>
<keyword evidence="1" id="KW-0378">Hydrolase</keyword>
<proteinExistence type="predicted"/>
<evidence type="ECO:0000259" key="5">
    <source>
        <dbReference type="PROSITE" id="PS50003"/>
    </source>
</evidence>
<dbReference type="Proteomes" id="UP001162162">
    <property type="component" value="Unassembled WGS sequence"/>
</dbReference>
<dbReference type="PROSITE" id="PS50003">
    <property type="entry name" value="PH_DOMAIN"/>
    <property type="match status" value="1"/>
</dbReference>
<dbReference type="PANTHER" id="PTHR12187">
    <property type="entry name" value="AGAP000124-PA"/>
    <property type="match status" value="1"/>
</dbReference>
<organism evidence="6 7">
    <name type="scientific">Aromia moschata</name>
    <dbReference type="NCBI Taxonomy" id="1265417"/>
    <lineage>
        <taxon>Eukaryota</taxon>
        <taxon>Metazoa</taxon>
        <taxon>Ecdysozoa</taxon>
        <taxon>Arthropoda</taxon>
        <taxon>Hexapoda</taxon>
        <taxon>Insecta</taxon>
        <taxon>Pterygota</taxon>
        <taxon>Neoptera</taxon>
        <taxon>Endopterygota</taxon>
        <taxon>Coleoptera</taxon>
        <taxon>Polyphaga</taxon>
        <taxon>Cucujiformia</taxon>
        <taxon>Chrysomeloidea</taxon>
        <taxon>Cerambycidae</taxon>
        <taxon>Cerambycinae</taxon>
        <taxon>Callichromatini</taxon>
        <taxon>Aromia</taxon>
    </lineage>
</organism>
<gene>
    <name evidence="6" type="ORF">NQ318_008032</name>
</gene>
<reference evidence="6" key="1">
    <citation type="journal article" date="2023" name="Insect Mol. Biol.">
        <title>Genome sequencing provides insights into the evolution of gene families encoding plant cell wall-degrading enzymes in longhorned beetles.</title>
        <authorList>
            <person name="Shin N.R."/>
            <person name="Okamura Y."/>
            <person name="Kirsch R."/>
            <person name="Pauchet Y."/>
        </authorList>
    </citation>
    <scope>NUCLEOTIDE SEQUENCE</scope>
    <source>
        <strain evidence="6">AMC_N1</strain>
    </source>
</reference>
<keyword evidence="7" id="KW-1185">Reference proteome</keyword>
<dbReference type="SUPFAM" id="SSF50729">
    <property type="entry name" value="PH domain-like"/>
    <property type="match status" value="1"/>
</dbReference>
<dbReference type="InterPro" id="IPR039034">
    <property type="entry name" value="INPP4"/>
</dbReference>
<feature type="compositionally biased region" description="Polar residues" evidence="4">
    <location>
        <begin position="960"/>
        <end position="969"/>
    </location>
</feature>
<feature type="domain" description="PH" evidence="5">
    <location>
        <begin position="67"/>
        <end position="151"/>
    </location>
</feature>
<dbReference type="InterPro" id="IPR011993">
    <property type="entry name" value="PH-like_dom_sf"/>
</dbReference>
<evidence type="ECO:0000256" key="3">
    <source>
        <dbReference type="SAM" id="Coils"/>
    </source>
</evidence>
<accession>A0AAV8XWK9</accession>
<name>A0AAV8XWK9_9CUCU</name>